<reference evidence="1" key="1">
    <citation type="submission" date="2020-02" db="EMBL/GenBank/DDBJ databases">
        <authorList>
            <person name="Meier V. D."/>
        </authorList>
    </citation>
    <scope>NUCLEOTIDE SEQUENCE</scope>
    <source>
        <strain evidence="1">AVDCRST_MAG22</strain>
    </source>
</reference>
<protein>
    <submittedName>
        <fullName evidence="1">Uncharacterized protein</fullName>
    </submittedName>
</protein>
<proteinExistence type="predicted"/>
<organism evidence="1">
    <name type="scientific">uncultured Rubrobacteraceae bacterium</name>
    <dbReference type="NCBI Taxonomy" id="349277"/>
    <lineage>
        <taxon>Bacteria</taxon>
        <taxon>Bacillati</taxon>
        <taxon>Actinomycetota</taxon>
        <taxon>Rubrobacteria</taxon>
        <taxon>Rubrobacterales</taxon>
        <taxon>Rubrobacteraceae</taxon>
        <taxon>environmental samples</taxon>
    </lineage>
</organism>
<evidence type="ECO:0000313" key="1">
    <source>
        <dbReference type="EMBL" id="CAA9401407.1"/>
    </source>
</evidence>
<accession>A0A6J4P1W4</accession>
<sequence>MSKNVLHRHYDRLSSEERFRLDVLAMARGDEQESERLVRSCPRATYTTNERGFTARWSASENITLRICAPLLQELGRLRVVDAFRALVSYQDTLNSNLAFDAYYRGHEAGSYHAWNHAGKTGHPPSWPKGEDPPEVWDPAMERDEEELEVIAKKCGEFLPGILDRLEREVVAQAFTVWVGYEAFCEESAGVPADKLAAVVLAPVMEQIEALERRAESLGVEPEAETVEEIRQGLAEAWRMAERRGI</sequence>
<gene>
    <name evidence="1" type="ORF">AVDCRST_MAG22-1115</name>
</gene>
<dbReference type="AlphaFoldDB" id="A0A6J4P1W4"/>
<name>A0A6J4P1W4_9ACTN</name>
<dbReference type="EMBL" id="CADCUV010000053">
    <property type="protein sequence ID" value="CAA9401407.1"/>
    <property type="molecule type" value="Genomic_DNA"/>
</dbReference>